<sequence length="212" mass="22729">MTRILTEDLIKSWADDPAGPVALHLRQKLVPVEGEDGVVFPPTYAGRRDDEGPHYNIDDLADGTKVATIDSVGSQANRMEPIFKREPFAALVPQIEITFGNASSVSLLDVGHRLGDASVRNSALKAEVQRAFEGFRIGGDATAIGRLAPTSLVFGAWDSRGEGAKLPRIVQSVSRWQSPLTSSVPSRPAPPRRSASPPGARSPSTRNPQGRT</sequence>
<dbReference type="InterPro" id="IPR013403">
    <property type="entry name" value="CRISPR-assoc_prot_Csb1/Cas7u"/>
</dbReference>
<evidence type="ECO:0000256" key="1">
    <source>
        <dbReference type="SAM" id="MobiDB-lite"/>
    </source>
</evidence>
<feature type="compositionally biased region" description="Low complexity" evidence="1">
    <location>
        <begin position="182"/>
        <end position="204"/>
    </location>
</feature>
<reference evidence="2" key="1">
    <citation type="submission" date="2020-01" db="EMBL/GenBank/DDBJ databases">
        <authorList>
            <person name="Rat A."/>
        </authorList>
    </citation>
    <scope>NUCLEOTIDE SEQUENCE</scope>
    <source>
        <strain evidence="2">LMG 31228</strain>
    </source>
</reference>
<keyword evidence="3" id="KW-1185">Reference proteome</keyword>
<dbReference type="Pfam" id="PF09617">
    <property type="entry name" value="Cas_GSU0053"/>
    <property type="match status" value="1"/>
</dbReference>
<dbReference type="AlphaFoldDB" id="A0A9X9XH64"/>
<dbReference type="NCBIfam" id="TIGR02570">
    <property type="entry name" value="cas7_GSU0053"/>
    <property type="match status" value="1"/>
</dbReference>
<accession>A0A9X9XH64</accession>
<evidence type="ECO:0000313" key="3">
    <source>
        <dbReference type="Proteomes" id="UP001138709"/>
    </source>
</evidence>
<evidence type="ECO:0000313" key="2">
    <source>
        <dbReference type="EMBL" id="MBR0683050.1"/>
    </source>
</evidence>
<reference evidence="2" key="2">
    <citation type="journal article" date="2021" name="Syst. Appl. Microbiol.">
        <title>Roseomonas hellenica sp. nov., isolated from roots of wild-growing Alkanna tinctoria.</title>
        <authorList>
            <person name="Rat A."/>
            <person name="Naranjo H.D."/>
            <person name="Lebbe L."/>
            <person name="Cnockaert M."/>
            <person name="Krigas N."/>
            <person name="Grigoriadou K."/>
            <person name="Maloupa E."/>
            <person name="Willems A."/>
        </authorList>
    </citation>
    <scope>NUCLEOTIDE SEQUENCE</scope>
    <source>
        <strain evidence="2">LMG 31228</strain>
    </source>
</reference>
<feature type="region of interest" description="Disordered" evidence="1">
    <location>
        <begin position="174"/>
        <end position="212"/>
    </location>
</feature>
<gene>
    <name evidence="2" type="primary">cas7u</name>
    <name evidence="2" type="ORF">GXW74_21345</name>
</gene>
<protein>
    <submittedName>
        <fullName evidence="2">Type I-U CRISPR-associated protein Cas7</fullName>
    </submittedName>
</protein>
<name>A0A9X9XH64_9PROT</name>
<comment type="caution">
    <text evidence="2">The sequence shown here is derived from an EMBL/GenBank/DDBJ whole genome shotgun (WGS) entry which is preliminary data.</text>
</comment>
<dbReference type="Proteomes" id="UP001138709">
    <property type="component" value="Unassembled WGS sequence"/>
</dbReference>
<dbReference type="RefSeq" id="WP_211848589.1">
    <property type="nucleotide sequence ID" value="NZ_JAAEDL010000026.1"/>
</dbReference>
<proteinExistence type="predicted"/>
<organism evidence="2 3">
    <name type="scientific">Neoroseomonas eburnea</name>
    <dbReference type="NCBI Taxonomy" id="1346889"/>
    <lineage>
        <taxon>Bacteria</taxon>
        <taxon>Pseudomonadati</taxon>
        <taxon>Pseudomonadota</taxon>
        <taxon>Alphaproteobacteria</taxon>
        <taxon>Acetobacterales</taxon>
        <taxon>Acetobacteraceae</taxon>
        <taxon>Neoroseomonas</taxon>
    </lineage>
</organism>
<dbReference type="EMBL" id="JAAEDL010000026">
    <property type="protein sequence ID" value="MBR0683050.1"/>
    <property type="molecule type" value="Genomic_DNA"/>
</dbReference>